<evidence type="ECO:0000256" key="6">
    <source>
        <dbReference type="ARBA" id="ARBA00023136"/>
    </source>
</evidence>
<name>A0A7W3N2Y2_9ACTN</name>
<comment type="caution">
    <text evidence="10">The sequence shown here is derived from an EMBL/GenBank/DDBJ whole genome shotgun (WGS) entry which is preliminary data.</text>
</comment>
<comment type="subcellular location">
    <subcellularLocation>
        <location evidence="1">Membrane</location>
    </subcellularLocation>
</comment>
<dbReference type="InterPro" id="IPR050487">
    <property type="entry name" value="FtsQ_DivIB"/>
</dbReference>
<evidence type="ECO:0000313" key="10">
    <source>
        <dbReference type="EMBL" id="MBA9006498.1"/>
    </source>
</evidence>
<dbReference type="RefSeq" id="WP_182707391.1">
    <property type="nucleotide sequence ID" value="NZ_JACJII010000001.1"/>
</dbReference>
<keyword evidence="5 8" id="KW-1133">Transmembrane helix</keyword>
<protein>
    <submittedName>
        <fullName evidence="10">Cell division protein FtsQ</fullName>
    </submittedName>
</protein>
<evidence type="ECO:0000256" key="2">
    <source>
        <dbReference type="ARBA" id="ARBA00022475"/>
    </source>
</evidence>
<dbReference type="Proteomes" id="UP000539313">
    <property type="component" value="Unassembled WGS sequence"/>
</dbReference>
<dbReference type="EMBL" id="JACJII010000001">
    <property type="protein sequence ID" value="MBA9006498.1"/>
    <property type="molecule type" value="Genomic_DNA"/>
</dbReference>
<evidence type="ECO:0000256" key="4">
    <source>
        <dbReference type="ARBA" id="ARBA00022692"/>
    </source>
</evidence>
<accession>A0A7W3N2Y2</accession>
<sequence length="250" mass="27127">MAQTQARRGRAAAPAAQDGRRPRWRPIGVTLLVLALLAAATWVLLGSRLLVVRQVEVSGTELVRHDRLVAAAGVRLGLPLARLDTDEVRARVQRIREVESATVRRVWPGTVRIEVRERVPLVAVERAGRFWQIDRFGVTVTESAQRPAALPVLNVAAPRPGDPATDAALRVVQELPERLARRLTAVDAPSPESVTLRLAAADGAGPLTVVWGPPGRAEEKSRLVEALRRTPAGRSARTIDVSSPEVVTTR</sequence>
<dbReference type="PROSITE" id="PS51779">
    <property type="entry name" value="POTRA"/>
    <property type="match status" value="1"/>
</dbReference>
<evidence type="ECO:0000256" key="5">
    <source>
        <dbReference type="ARBA" id="ARBA00022989"/>
    </source>
</evidence>
<organism evidence="10 11">
    <name type="scientific">Thermomonospora cellulosilytica</name>
    <dbReference type="NCBI Taxonomy" id="1411118"/>
    <lineage>
        <taxon>Bacteria</taxon>
        <taxon>Bacillati</taxon>
        <taxon>Actinomycetota</taxon>
        <taxon>Actinomycetes</taxon>
        <taxon>Streptosporangiales</taxon>
        <taxon>Thermomonosporaceae</taxon>
        <taxon>Thermomonospora</taxon>
    </lineage>
</organism>
<dbReference type="Gene3D" id="3.10.20.310">
    <property type="entry name" value="membrane protein fhac"/>
    <property type="match status" value="1"/>
</dbReference>
<evidence type="ECO:0000256" key="7">
    <source>
        <dbReference type="ARBA" id="ARBA00023306"/>
    </source>
</evidence>
<keyword evidence="11" id="KW-1185">Reference proteome</keyword>
<keyword evidence="3 10" id="KW-0132">Cell division</keyword>
<reference evidence="10 11" key="1">
    <citation type="submission" date="2020-08" db="EMBL/GenBank/DDBJ databases">
        <title>Sequencing the genomes of 1000 actinobacteria strains.</title>
        <authorList>
            <person name="Klenk H.-P."/>
        </authorList>
    </citation>
    <scope>NUCLEOTIDE SEQUENCE [LARGE SCALE GENOMIC DNA]</scope>
    <source>
        <strain evidence="10 11">DSM 45823</strain>
    </source>
</reference>
<dbReference type="PANTHER" id="PTHR37820:SF1">
    <property type="entry name" value="CELL DIVISION PROTEIN FTSQ"/>
    <property type="match status" value="1"/>
</dbReference>
<evidence type="ECO:0000259" key="9">
    <source>
        <dbReference type="PROSITE" id="PS51779"/>
    </source>
</evidence>
<dbReference type="InterPro" id="IPR034746">
    <property type="entry name" value="POTRA"/>
</dbReference>
<keyword evidence="4 8" id="KW-0812">Transmembrane</keyword>
<keyword evidence="7" id="KW-0131">Cell cycle</keyword>
<gene>
    <name evidence="10" type="ORF">HNR21_005380</name>
</gene>
<dbReference type="InterPro" id="IPR013685">
    <property type="entry name" value="POTRA_FtsQ_type"/>
</dbReference>
<dbReference type="GO" id="GO:0051301">
    <property type="term" value="P:cell division"/>
    <property type="evidence" value="ECO:0007669"/>
    <property type="project" value="UniProtKB-KW"/>
</dbReference>
<dbReference type="AlphaFoldDB" id="A0A7W3N2Y2"/>
<evidence type="ECO:0000313" key="11">
    <source>
        <dbReference type="Proteomes" id="UP000539313"/>
    </source>
</evidence>
<proteinExistence type="predicted"/>
<keyword evidence="6 8" id="KW-0472">Membrane</keyword>
<feature type="domain" description="POTRA" evidence="9">
    <location>
        <begin position="50"/>
        <end position="118"/>
    </location>
</feature>
<dbReference type="Pfam" id="PF08478">
    <property type="entry name" value="POTRA_1"/>
    <property type="match status" value="1"/>
</dbReference>
<feature type="transmembrane region" description="Helical" evidence="8">
    <location>
        <begin position="27"/>
        <end position="45"/>
    </location>
</feature>
<keyword evidence="2" id="KW-1003">Cell membrane</keyword>
<dbReference type="GO" id="GO:0005886">
    <property type="term" value="C:plasma membrane"/>
    <property type="evidence" value="ECO:0007669"/>
    <property type="project" value="TreeGrafter"/>
</dbReference>
<evidence type="ECO:0000256" key="1">
    <source>
        <dbReference type="ARBA" id="ARBA00004370"/>
    </source>
</evidence>
<dbReference type="PANTHER" id="PTHR37820">
    <property type="entry name" value="CELL DIVISION PROTEIN DIVIB"/>
    <property type="match status" value="1"/>
</dbReference>
<evidence type="ECO:0000256" key="3">
    <source>
        <dbReference type="ARBA" id="ARBA00022618"/>
    </source>
</evidence>
<evidence type="ECO:0000256" key="8">
    <source>
        <dbReference type="SAM" id="Phobius"/>
    </source>
</evidence>